<dbReference type="InterPro" id="IPR036390">
    <property type="entry name" value="WH_DNA-bd_sf"/>
</dbReference>
<evidence type="ECO:0000256" key="9">
    <source>
        <dbReference type="SAM" id="MobiDB-lite"/>
    </source>
</evidence>
<name>A0A814YLT9_9BILA</name>
<feature type="domain" description="DEP" evidence="12">
    <location>
        <begin position="434"/>
        <end position="508"/>
    </location>
</feature>
<evidence type="ECO:0000256" key="5">
    <source>
        <dbReference type="ARBA" id="ARBA00022614"/>
    </source>
</evidence>
<dbReference type="FunFam" id="2.30.42.10:FF:000014">
    <property type="entry name" value="Segment polarity protein dishevelled homolog DVL-3"/>
    <property type="match status" value="1"/>
</dbReference>
<evidence type="ECO:0000256" key="3">
    <source>
        <dbReference type="ARBA" id="ARBA00022473"/>
    </source>
</evidence>
<dbReference type="CDD" id="cd06717">
    <property type="entry name" value="PDZ_Dishevelled-like"/>
    <property type="match status" value="1"/>
</dbReference>
<comment type="subcellular location">
    <subcellularLocation>
        <location evidence="1">Cytoplasm</location>
    </subcellularLocation>
</comment>
<evidence type="ECO:0000259" key="13">
    <source>
        <dbReference type="PROSITE" id="PS50841"/>
    </source>
</evidence>
<feature type="compositionally biased region" description="Basic residues" evidence="9">
    <location>
        <begin position="210"/>
        <end position="223"/>
    </location>
</feature>
<dbReference type="GO" id="GO:0005829">
    <property type="term" value="C:cytosol"/>
    <property type="evidence" value="ECO:0007669"/>
    <property type="project" value="TreeGrafter"/>
</dbReference>
<sequence length="1298" mass="145389">MSEDTGKSPVEQPISSSTPNSEIKVFYYIDDQDPPYLTKLNVTGSPCLKDFKNALDRNCSKYKFFFATNDPSIGKVKEEIVNDEQILPFDKQDRILAYLVSIEGSTTSSGGGGGGGSKQSKLPHHFRDDTILTSTTNSSFNIQQPRLQRMSRRYASANSADYQKYFVKPRAVNDVSSFPSSDLESTTFLDETEDDRYSTVTDSTTISSRYHGRNRPRRRKHRLPSGLDRASSFSSLNSDSTMTLNIITVTLNLDAVNFLGISIVGQSDKTGSSDGGIYVGSIMKGGAVAQDGRIEPGDMILQVNDISFEGLSNDDAVKILRETVQKPGPIKLVVAKCWDPTPRGYFTLPRHEQARPVDPLSWLAHTQAVQNTYNNPQQQILLHHRQSVLNSTTNMSSTISSTNNTMTDNERFGLDLNLTINSDMDTIVRAMAEPDSGLDIRDRIWLKMPIPKSFLGSDLVNWLYENVDGFVNRNDARKYASSMLKAGYIRHTVHKLTFSEQCYYVFGDIYSQGISQLTLDEEPEDYESVSDHTNTTDRRSGDSLLTTTTRQNTVTTFGFVDKNNAPLQSPTQSFLADTHNSVMCVKNSHCRRLSCINPAALCSSNDDNEITTCTFGTKSCSTSTSSGSDTRQLVDVPNKLRSSKESFQRAMTNPLPREFFVDVIQCYTKSSQTWICNNSYKSNKTQTANIDYQSVLNNQKVEKIFLRNYQLSTFTIDNYPSTLRLFNASNNQFQTIIITPTNRHTSKLRQLILQSNNIRQFSIDTVVLPQSLEIISLANNRLEILDARLFSHLKSLTKLDLRNNQLKRILPQLILSFNILLNNNPLNCECTPEFYRTICQKSTNLKQLTSDSNNCLAPYHESRPYDAHPATYLRFSTFTLICPINAQPAPIIIWSTPFGNLTTINSSNIDLLSSVYDEPIYTTLTAVAGPLTARTRHILHAFNTNHLSVTQARAGLRHHISCSGINMLGIYTHEFDFDINSYGQKRALWHLIYTMGFGFFMALVAGALCVTIKRTSYYSADHLRTPPIYPTMTPNSASRTPPNFELNQWLSLAAANISGTLEQVRDKLRLGVQQVSEHMGQTMGRASELFTYGVQHAGGTIRQAAESSAAYLHSIRETSQHRLNTMRDQTLSSLRNPGNLMRAGMNMLTTQVNSLRDYCGVTTGQVMTTNYLLQQQQLHHSQNSPGTVSYLQRNHISTIMEDDESKMESSSLINPQDQTPYAGYIPSNVLMNTSGIGQLDAADNSVLLALSNFNQDYNENVITRGQMSGGIGTFHDHNDELINEPERLIMYGEHRPHC</sequence>
<dbReference type="Pfam" id="PF00778">
    <property type="entry name" value="DIX"/>
    <property type="match status" value="1"/>
</dbReference>
<dbReference type="Pfam" id="PF00610">
    <property type="entry name" value="DEP"/>
    <property type="match status" value="1"/>
</dbReference>
<dbReference type="EMBL" id="CAJNON010000380">
    <property type="protein sequence ID" value="CAF1231253.1"/>
    <property type="molecule type" value="Genomic_DNA"/>
</dbReference>
<dbReference type="PROSITE" id="PS51450">
    <property type="entry name" value="LRR"/>
    <property type="match status" value="1"/>
</dbReference>
<dbReference type="SMART" id="SM00049">
    <property type="entry name" value="DEP"/>
    <property type="match status" value="1"/>
</dbReference>
<dbReference type="SMART" id="SM00228">
    <property type="entry name" value="PDZ"/>
    <property type="match status" value="1"/>
</dbReference>
<dbReference type="InterPro" id="IPR001611">
    <property type="entry name" value="Leu-rich_rpt"/>
</dbReference>
<dbReference type="InterPro" id="IPR015506">
    <property type="entry name" value="Dsh/Dvl-rel"/>
</dbReference>
<dbReference type="Gene3D" id="2.30.42.10">
    <property type="match status" value="1"/>
</dbReference>
<dbReference type="FunFam" id="1.10.10.10:FF:000040">
    <property type="entry name" value="segment polarity protein dishevelled homolog DVL-3"/>
    <property type="match status" value="1"/>
</dbReference>
<dbReference type="InterPro" id="IPR036034">
    <property type="entry name" value="PDZ_sf"/>
</dbReference>
<dbReference type="InterPro" id="IPR001158">
    <property type="entry name" value="DIX"/>
</dbReference>
<dbReference type="SMART" id="SM00369">
    <property type="entry name" value="LRR_TYP"/>
    <property type="match status" value="2"/>
</dbReference>
<dbReference type="InterPro" id="IPR036388">
    <property type="entry name" value="WH-like_DNA-bd_sf"/>
</dbReference>
<dbReference type="InterPro" id="IPR029071">
    <property type="entry name" value="Ubiquitin-like_domsf"/>
</dbReference>
<evidence type="ECO:0000256" key="8">
    <source>
        <dbReference type="PROSITE-ProRule" id="PRU00069"/>
    </source>
</evidence>
<dbReference type="InterPro" id="IPR003351">
    <property type="entry name" value="Dishevelled_protein_dom"/>
</dbReference>
<dbReference type="Pfam" id="PF00595">
    <property type="entry name" value="PDZ"/>
    <property type="match status" value="1"/>
</dbReference>
<dbReference type="Gene3D" id="2.40.240.130">
    <property type="match status" value="1"/>
</dbReference>
<dbReference type="GO" id="GO:0005109">
    <property type="term" value="F:frizzled binding"/>
    <property type="evidence" value="ECO:0007669"/>
    <property type="project" value="TreeGrafter"/>
</dbReference>
<dbReference type="PROSITE" id="PS50186">
    <property type="entry name" value="DEP"/>
    <property type="match status" value="1"/>
</dbReference>
<dbReference type="PRINTS" id="PR01760">
    <property type="entry name" value="DISHEVELLED"/>
</dbReference>
<evidence type="ECO:0000259" key="11">
    <source>
        <dbReference type="PROSITE" id="PS50106"/>
    </source>
</evidence>
<keyword evidence="10" id="KW-0472">Membrane</keyword>
<dbReference type="CDD" id="cd04438">
    <property type="entry name" value="DEP_dishevelled"/>
    <property type="match status" value="1"/>
</dbReference>
<feature type="region of interest" description="Disordered" evidence="9">
    <location>
        <begin position="521"/>
        <end position="545"/>
    </location>
</feature>
<dbReference type="PROSITE" id="PS50106">
    <property type="entry name" value="PDZ"/>
    <property type="match status" value="1"/>
</dbReference>
<feature type="compositionally biased region" description="Polar residues" evidence="9">
    <location>
        <begin position="198"/>
        <end position="208"/>
    </location>
</feature>
<evidence type="ECO:0000256" key="6">
    <source>
        <dbReference type="ARBA" id="ARBA00022687"/>
    </source>
</evidence>
<dbReference type="Pfam" id="PF02377">
    <property type="entry name" value="Dishevelled"/>
    <property type="match status" value="1"/>
</dbReference>
<keyword evidence="5" id="KW-0433">Leucine-rich repeat</keyword>
<keyword evidence="10" id="KW-1133">Transmembrane helix</keyword>
<dbReference type="InterPro" id="IPR032675">
    <property type="entry name" value="LRR_dom_sf"/>
</dbReference>
<evidence type="ECO:0008006" key="16">
    <source>
        <dbReference type="Google" id="ProtNLM"/>
    </source>
</evidence>
<evidence type="ECO:0000256" key="4">
    <source>
        <dbReference type="ARBA" id="ARBA00022490"/>
    </source>
</evidence>
<dbReference type="SUPFAM" id="SSF52058">
    <property type="entry name" value="L domain-like"/>
    <property type="match status" value="1"/>
</dbReference>
<dbReference type="OrthoDB" id="10031689at2759"/>
<dbReference type="InterPro" id="IPR001478">
    <property type="entry name" value="PDZ"/>
</dbReference>
<dbReference type="SUPFAM" id="SSF50156">
    <property type="entry name" value="PDZ domain-like"/>
    <property type="match status" value="1"/>
</dbReference>
<dbReference type="Pfam" id="PF13855">
    <property type="entry name" value="LRR_8"/>
    <property type="match status" value="1"/>
</dbReference>
<feature type="domain" description="DIX" evidence="13">
    <location>
        <begin position="20"/>
        <end position="103"/>
    </location>
</feature>
<dbReference type="SMART" id="SM00021">
    <property type="entry name" value="DAX"/>
    <property type="match status" value="1"/>
</dbReference>
<proteinExistence type="inferred from homology"/>
<dbReference type="SUPFAM" id="SSF54236">
    <property type="entry name" value="Ubiquitin-like"/>
    <property type="match status" value="1"/>
</dbReference>
<dbReference type="Gene3D" id="3.80.10.10">
    <property type="entry name" value="Ribonuclease Inhibitor"/>
    <property type="match status" value="1"/>
</dbReference>
<reference evidence="14" key="1">
    <citation type="submission" date="2021-02" db="EMBL/GenBank/DDBJ databases">
        <authorList>
            <person name="Nowell W R."/>
        </authorList>
    </citation>
    <scope>NUCLEOTIDE SEQUENCE</scope>
</reference>
<gene>
    <name evidence="14" type="ORF">VCS650_LOCUS27263</name>
</gene>
<evidence type="ECO:0000259" key="12">
    <source>
        <dbReference type="PROSITE" id="PS50186"/>
    </source>
</evidence>
<evidence type="ECO:0000256" key="2">
    <source>
        <dbReference type="ARBA" id="ARBA00008735"/>
    </source>
</evidence>
<dbReference type="SUPFAM" id="SSF46785">
    <property type="entry name" value="Winged helix' DNA-binding domain"/>
    <property type="match status" value="1"/>
</dbReference>
<evidence type="ECO:0000256" key="7">
    <source>
        <dbReference type="ARBA" id="ARBA00022737"/>
    </source>
</evidence>
<dbReference type="PANTHER" id="PTHR10878">
    <property type="entry name" value="SEGMENT POLARITY PROTEIN DISHEVELLED"/>
    <property type="match status" value="1"/>
</dbReference>
<dbReference type="Gene3D" id="1.10.10.10">
    <property type="entry name" value="Winged helix-like DNA-binding domain superfamily/Winged helix DNA-binding domain"/>
    <property type="match status" value="1"/>
</dbReference>
<keyword evidence="10" id="KW-0812">Transmembrane</keyword>
<dbReference type="PROSITE" id="PS50841">
    <property type="entry name" value="DIX"/>
    <property type="match status" value="1"/>
</dbReference>
<dbReference type="GO" id="GO:0035556">
    <property type="term" value="P:intracellular signal transduction"/>
    <property type="evidence" value="ECO:0007669"/>
    <property type="project" value="InterPro"/>
</dbReference>
<dbReference type="InterPro" id="IPR003591">
    <property type="entry name" value="Leu-rich_rpt_typical-subtyp"/>
</dbReference>
<evidence type="ECO:0000256" key="10">
    <source>
        <dbReference type="SAM" id="Phobius"/>
    </source>
</evidence>
<organism evidence="14 15">
    <name type="scientific">Adineta steineri</name>
    <dbReference type="NCBI Taxonomy" id="433720"/>
    <lineage>
        <taxon>Eukaryota</taxon>
        <taxon>Metazoa</taxon>
        <taxon>Spiralia</taxon>
        <taxon>Gnathifera</taxon>
        <taxon>Rotifera</taxon>
        <taxon>Eurotatoria</taxon>
        <taxon>Bdelloidea</taxon>
        <taxon>Adinetida</taxon>
        <taxon>Adinetidae</taxon>
        <taxon>Adineta</taxon>
    </lineage>
</organism>
<dbReference type="InterPro" id="IPR038207">
    <property type="entry name" value="DIX_dom_sf"/>
</dbReference>
<dbReference type="Proteomes" id="UP000663891">
    <property type="component" value="Unassembled WGS sequence"/>
</dbReference>
<keyword evidence="7" id="KW-0677">Repeat</keyword>
<comment type="similarity">
    <text evidence="2">Belongs to the DSH family.</text>
</comment>
<comment type="caution">
    <text evidence="14">The sequence shown here is derived from an EMBL/GenBank/DDBJ whole genome shotgun (WGS) entry which is preliminary data.</text>
</comment>
<dbReference type="GO" id="GO:0060070">
    <property type="term" value="P:canonical Wnt signaling pathway"/>
    <property type="evidence" value="ECO:0007669"/>
    <property type="project" value="TreeGrafter"/>
</dbReference>
<dbReference type="PANTHER" id="PTHR10878:SF25">
    <property type="entry name" value="SEGMENT POLARITY PROTEIN DISHEVELLED"/>
    <property type="match status" value="1"/>
</dbReference>
<dbReference type="InterPro" id="IPR000591">
    <property type="entry name" value="DEP_dom"/>
</dbReference>
<feature type="region of interest" description="Disordered" evidence="9">
    <location>
        <begin position="194"/>
        <end position="234"/>
    </location>
</feature>
<keyword evidence="4" id="KW-0963">Cytoplasm</keyword>
<evidence type="ECO:0000256" key="1">
    <source>
        <dbReference type="ARBA" id="ARBA00004496"/>
    </source>
</evidence>
<accession>A0A814YLT9</accession>
<dbReference type="InterPro" id="IPR008339">
    <property type="entry name" value="Dishevelled_fam"/>
</dbReference>
<evidence type="ECO:0000313" key="14">
    <source>
        <dbReference type="EMBL" id="CAF1231253.1"/>
    </source>
</evidence>
<feature type="domain" description="PDZ" evidence="11">
    <location>
        <begin position="248"/>
        <end position="323"/>
    </location>
</feature>
<protein>
    <recommendedName>
        <fullName evidence="16">Dishevelled-like protein</fullName>
    </recommendedName>
</protein>
<evidence type="ECO:0000313" key="15">
    <source>
        <dbReference type="Proteomes" id="UP000663891"/>
    </source>
</evidence>
<keyword evidence="3" id="KW-0217">Developmental protein</keyword>
<feature type="transmembrane region" description="Helical" evidence="10">
    <location>
        <begin position="987"/>
        <end position="1010"/>
    </location>
</feature>
<keyword evidence="6 8" id="KW-0879">Wnt signaling pathway</keyword>